<gene>
    <name evidence="1" type="ORF">OOZ53_15430</name>
</gene>
<accession>A0ABT4VPW3</accession>
<organism evidence="1 2">
    <name type="scientific">Hoeflea poritis</name>
    <dbReference type="NCBI Taxonomy" id="2993659"/>
    <lineage>
        <taxon>Bacteria</taxon>
        <taxon>Pseudomonadati</taxon>
        <taxon>Pseudomonadota</taxon>
        <taxon>Alphaproteobacteria</taxon>
        <taxon>Hyphomicrobiales</taxon>
        <taxon>Rhizobiaceae</taxon>
        <taxon>Hoeflea</taxon>
    </lineage>
</organism>
<comment type="caution">
    <text evidence="1">The sequence shown here is derived from an EMBL/GenBank/DDBJ whole genome shotgun (WGS) entry which is preliminary data.</text>
</comment>
<proteinExistence type="predicted"/>
<name>A0ABT4VPW3_9HYPH</name>
<evidence type="ECO:0000313" key="2">
    <source>
        <dbReference type="Proteomes" id="UP001148313"/>
    </source>
</evidence>
<reference evidence="1" key="1">
    <citation type="submission" date="2022-11" db="EMBL/GenBank/DDBJ databases">
        <title>Hoeflea poritis sp. nov., isolated from scleractinian coral Porites lutea.</title>
        <authorList>
            <person name="Zhang G."/>
            <person name="Wei Q."/>
            <person name="Cai L."/>
        </authorList>
    </citation>
    <scope>NUCLEOTIDE SEQUENCE</scope>
    <source>
        <strain evidence="1">E7-10</strain>
    </source>
</reference>
<dbReference type="RefSeq" id="WP_271090542.1">
    <property type="nucleotide sequence ID" value="NZ_JAPJZH010000009.1"/>
</dbReference>
<dbReference type="Proteomes" id="UP001148313">
    <property type="component" value="Unassembled WGS sequence"/>
</dbReference>
<dbReference type="EMBL" id="JAPJZH010000009">
    <property type="protein sequence ID" value="MDA4846752.1"/>
    <property type="molecule type" value="Genomic_DNA"/>
</dbReference>
<evidence type="ECO:0000313" key="1">
    <source>
        <dbReference type="EMBL" id="MDA4846752.1"/>
    </source>
</evidence>
<protein>
    <submittedName>
        <fullName evidence="1">Uncharacterized protein</fullName>
    </submittedName>
</protein>
<keyword evidence="2" id="KW-1185">Reference proteome</keyword>
<sequence length="89" mass="10370">MPDLLTLIGALYACNMLAEQGPLTRQQITECGQFQEAVKMRFLTSGELEDMRGRPLAERYAIALRGYERFKVWEMENPDTVRRLRGYVR</sequence>